<accession>A0A0C9Z7Q1</accession>
<dbReference type="AlphaFoldDB" id="A0A0C9Z7Q1"/>
<evidence type="ECO:0000313" key="2">
    <source>
        <dbReference type="Proteomes" id="UP000054018"/>
    </source>
</evidence>
<reference evidence="1 2" key="1">
    <citation type="submission" date="2014-04" db="EMBL/GenBank/DDBJ databases">
        <authorList>
            <consortium name="DOE Joint Genome Institute"/>
            <person name="Kuo A."/>
            <person name="Kohler A."/>
            <person name="Costa M.D."/>
            <person name="Nagy L.G."/>
            <person name="Floudas D."/>
            <person name="Copeland A."/>
            <person name="Barry K.W."/>
            <person name="Cichocki N."/>
            <person name="Veneault-Fourrey C."/>
            <person name="LaButti K."/>
            <person name="Lindquist E.A."/>
            <person name="Lipzen A."/>
            <person name="Lundell T."/>
            <person name="Morin E."/>
            <person name="Murat C."/>
            <person name="Sun H."/>
            <person name="Tunlid A."/>
            <person name="Henrissat B."/>
            <person name="Grigoriev I.V."/>
            <person name="Hibbett D.S."/>
            <person name="Martin F."/>
            <person name="Nordberg H.P."/>
            <person name="Cantor M.N."/>
            <person name="Hua S.X."/>
        </authorList>
    </citation>
    <scope>NUCLEOTIDE SEQUENCE [LARGE SCALE GENOMIC DNA]</scope>
    <source>
        <strain evidence="1 2">441</strain>
    </source>
</reference>
<dbReference type="Proteomes" id="UP000054018">
    <property type="component" value="Unassembled WGS sequence"/>
</dbReference>
<feature type="non-terminal residue" evidence="1">
    <location>
        <position position="1"/>
    </location>
</feature>
<reference evidence="2" key="2">
    <citation type="submission" date="2015-01" db="EMBL/GenBank/DDBJ databases">
        <title>Evolutionary Origins and Diversification of the Mycorrhizal Mutualists.</title>
        <authorList>
            <consortium name="DOE Joint Genome Institute"/>
            <consortium name="Mycorrhizal Genomics Consortium"/>
            <person name="Kohler A."/>
            <person name="Kuo A."/>
            <person name="Nagy L.G."/>
            <person name="Floudas D."/>
            <person name="Copeland A."/>
            <person name="Barry K.W."/>
            <person name="Cichocki N."/>
            <person name="Veneault-Fourrey C."/>
            <person name="LaButti K."/>
            <person name="Lindquist E.A."/>
            <person name="Lipzen A."/>
            <person name="Lundell T."/>
            <person name="Morin E."/>
            <person name="Murat C."/>
            <person name="Riley R."/>
            <person name="Ohm R."/>
            <person name="Sun H."/>
            <person name="Tunlid A."/>
            <person name="Henrissat B."/>
            <person name="Grigoriev I.V."/>
            <person name="Hibbett D.S."/>
            <person name="Martin F."/>
        </authorList>
    </citation>
    <scope>NUCLEOTIDE SEQUENCE [LARGE SCALE GENOMIC DNA]</scope>
    <source>
        <strain evidence="2">441</strain>
    </source>
</reference>
<dbReference type="HOGENOM" id="CLU_2211009_0_0_1"/>
<gene>
    <name evidence="1" type="ORF">PISMIDRAFT_96853</name>
</gene>
<keyword evidence="2" id="KW-1185">Reference proteome</keyword>
<proteinExistence type="predicted"/>
<dbReference type="EMBL" id="KN833708">
    <property type="protein sequence ID" value="KIK25386.1"/>
    <property type="molecule type" value="Genomic_DNA"/>
</dbReference>
<organism evidence="1 2">
    <name type="scientific">Pisolithus microcarpus 441</name>
    <dbReference type="NCBI Taxonomy" id="765257"/>
    <lineage>
        <taxon>Eukaryota</taxon>
        <taxon>Fungi</taxon>
        <taxon>Dikarya</taxon>
        <taxon>Basidiomycota</taxon>
        <taxon>Agaricomycotina</taxon>
        <taxon>Agaricomycetes</taxon>
        <taxon>Agaricomycetidae</taxon>
        <taxon>Boletales</taxon>
        <taxon>Sclerodermatineae</taxon>
        <taxon>Pisolithaceae</taxon>
        <taxon>Pisolithus</taxon>
    </lineage>
</organism>
<dbReference type="STRING" id="765257.A0A0C9Z7Q1"/>
<evidence type="ECO:0000313" key="1">
    <source>
        <dbReference type="EMBL" id="KIK25386.1"/>
    </source>
</evidence>
<sequence>LQHEGFKYSTHKKGVYFDGHDHPDVVNYCQNVFLPKMKEYSCQLVKYSVEDPDNEHLSTKPGNFVEWQLVLCAHDEMTVQSHDATSQYLVFDNKYRLWNKGAGHGIH</sequence>
<protein>
    <submittedName>
        <fullName evidence="1">Uncharacterized protein</fullName>
    </submittedName>
</protein>
<dbReference type="OrthoDB" id="2673332at2759"/>
<name>A0A0C9Z7Q1_9AGAM</name>